<dbReference type="Pfam" id="PF01427">
    <property type="entry name" value="Peptidase_M15"/>
    <property type="match status" value="1"/>
</dbReference>
<dbReference type="InterPro" id="IPR000755">
    <property type="entry name" value="A_A_dipeptidase"/>
</dbReference>
<feature type="site" description="Transition state stabilizer" evidence="9">
    <location>
        <position position="92"/>
    </location>
</feature>
<keyword evidence="11" id="KW-0732">Signal</keyword>
<evidence type="ECO:0000256" key="10">
    <source>
        <dbReference type="PIRNR" id="PIRNR026671"/>
    </source>
</evidence>
<evidence type="ECO:0000256" key="7">
    <source>
        <dbReference type="ARBA" id="ARBA00023049"/>
    </source>
</evidence>
<evidence type="ECO:0000256" key="6">
    <source>
        <dbReference type="ARBA" id="ARBA00022997"/>
    </source>
</evidence>
<reference evidence="12 13" key="1">
    <citation type="journal article" date="2019" name="Int. J. Syst. Evol. Microbiol.">
        <title>The Global Catalogue of Microorganisms (GCM) 10K type strain sequencing project: providing services to taxonomists for standard genome sequencing and annotation.</title>
        <authorList>
            <consortium name="The Broad Institute Genomics Platform"/>
            <consortium name="The Broad Institute Genome Sequencing Center for Infectious Disease"/>
            <person name="Wu L."/>
            <person name="Ma J."/>
        </authorList>
    </citation>
    <scope>NUCLEOTIDE SEQUENCE [LARGE SCALE GENOMIC DNA]</scope>
    <source>
        <strain evidence="12 13">JCM 13378</strain>
    </source>
</reference>
<dbReference type="PANTHER" id="PTHR43126:SF1">
    <property type="entry name" value="D-ALANYL-D-ALANINE DIPEPTIDASE"/>
    <property type="match status" value="1"/>
</dbReference>
<comment type="catalytic activity">
    <reaction evidence="1 9 10">
        <text>D-alanyl-D-alanine + H2O = 2 D-alanine</text>
        <dbReference type="Rhea" id="RHEA:20661"/>
        <dbReference type="ChEBI" id="CHEBI:15377"/>
        <dbReference type="ChEBI" id="CHEBI:57416"/>
        <dbReference type="ChEBI" id="CHEBI:57822"/>
        <dbReference type="EC" id="3.4.13.22"/>
    </reaction>
</comment>
<evidence type="ECO:0000313" key="12">
    <source>
        <dbReference type="EMBL" id="GAA0369909.1"/>
    </source>
</evidence>
<feature type="chain" id="PRO_5045863283" description="D-alanyl-D-alanine dipeptidase" evidence="11">
    <location>
        <begin position="20"/>
        <end position="225"/>
    </location>
</feature>
<name>A0ABN0XQP2_9ALTE</name>
<keyword evidence="7 9" id="KW-0482">Metalloprotease</keyword>
<evidence type="ECO:0000313" key="13">
    <source>
        <dbReference type="Proteomes" id="UP001501757"/>
    </source>
</evidence>
<evidence type="ECO:0000256" key="8">
    <source>
        <dbReference type="ARBA" id="ARBA00023316"/>
    </source>
</evidence>
<dbReference type="EC" id="3.4.13.22" evidence="9 10"/>
<feature type="binding site" evidence="9">
    <location>
        <position position="207"/>
    </location>
    <ligand>
        <name>Zn(2+)</name>
        <dbReference type="ChEBI" id="CHEBI:29105"/>
        <note>catalytic</note>
    </ligand>
</feature>
<evidence type="ECO:0000256" key="4">
    <source>
        <dbReference type="ARBA" id="ARBA00022801"/>
    </source>
</evidence>
<feature type="binding site" evidence="9">
    <location>
        <position position="143"/>
    </location>
    <ligand>
        <name>Zn(2+)</name>
        <dbReference type="ChEBI" id="CHEBI:29105"/>
        <note>catalytic</note>
    </ligand>
</feature>
<dbReference type="RefSeq" id="WP_343847045.1">
    <property type="nucleotide sequence ID" value="NZ_BAAAEI010000023.1"/>
</dbReference>
<evidence type="ECO:0000256" key="2">
    <source>
        <dbReference type="ARBA" id="ARBA00022670"/>
    </source>
</evidence>
<evidence type="ECO:0000256" key="3">
    <source>
        <dbReference type="ARBA" id="ARBA00022723"/>
    </source>
</evidence>
<sequence>MKISLILAAALLASPLVNAQSMPDDFADMTVLLPGAIYDIRYHGSNNFVGTPVEGYLAAKCILQGKAAKALLKVAEAAAAEGLKLKIFDCYRPTTAVAHFMRWAQDLSDTSTKAEYYPNLGKDKLVGEYIAERSGHSRGATIDLTLVKQDGQGQWQELDMGSAFDMFDTLSNTDHPDISATQRANRYKLKELMEAQGFANYAMEWWHYSLVPQPYPDTYFDFPIE</sequence>
<comment type="similarity">
    <text evidence="9 10">Belongs to the peptidase M15D family.</text>
</comment>
<feature type="binding site" evidence="9">
    <location>
        <position position="136"/>
    </location>
    <ligand>
        <name>Zn(2+)</name>
        <dbReference type="ChEBI" id="CHEBI:29105"/>
        <note>catalytic</note>
    </ligand>
</feature>
<keyword evidence="2 9" id="KW-0645">Protease</keyword>
<comment type="function">
    <text evidence="9 10">Catalyzes hydrolysis of the D-alanyl-D-alanine dipeptide.</text>
</comment>
<keyword evidence="5 9" id="KW-0862">Zinc</keyword>
<feature type="signal peptide" evidence="11">
    <location>
        <begin position="1"/>
        <end position="19"/>
    </location>
</feature>
<dbReference type="Gene3D" id="3.30.1380.10">
    <property type="match status" value="1"/>
</dbReference>
<comment type="cofactor">
    <cofactor evidence="9">
        <name>Zn(2+)</name>
        <dbReference type="ChEBI" id="CHEBI:29105"/>
    </cofactor>
    <text evidence="9">Binds 1 zinc ion per subunit.</text>
</comment>
<dbReference type="EMBL" id="BAAAEI010000023">
    <property type="protein sequence ID" value="GAA0369909.1"/>
    <property type="molecule type" value="Genomic_DNA"/>
</dbReference>
<dbReference type="Proteomes" id="UP001501757">
    <property type="component" value="Unassembled WGS sequence"/>
</dbReference>
<keyword evidence="3 9" id="KW-0479">Metal-binding</keyword>
<dbReference type="PIRSF" id="PIRSF026671">
    <property type="entry name" value="AA_dipeptidase"/>
    <property type="match status" value="1"/>
</dbReference>
<evidence type="ECO:0000256" key="11">
    <source>
        <dbReference type="SAM" id="SignalP"/>
    </source>
</evidence>
<dbReference type="HAMAP" id="MF_01924">
    <property type="entry name" value="A_A_dipeptidase"/>
    <property type="match status" value="1"/>
</dbReference>
<protein>
    <recommendedName>
        <fullName evidence="9 10">D-alanyl-D-alanine dipeptidase</fullName>
        <shortName evidence="9 10">D-Ala-D-Ala dipeptidase</shortName>
        <ecNumber evidence="9 10">3.4.13.22</ecNumber>
    </recommendedName>
</protein>
<proteinExistence type="inferred from homology"/>
<organism evidence="12 13">
    <name type="scientific">Bowmanella denitrificans</name>
    <dbReference type="NCBI Taxonomy" id="366582"/>
    <lineage>
        <taxon>Bacteria</taxon>
        <taxon>Pseudomonadati</taxon>
        <taxon>Pseudomonadota</taxon>
        <taxon>Gammaproteobacteria</taxon>
        <taxon>Alteromonadales</taxon>
        <taxon>Alteromonadaceae</taxon>
        <taxon>Bowmanella</taxon>
    </lineage>
</organism>
<feature type="active site" description="Proton donor/acceptor" evidence="9">
    <location>
        <position position="204"/>
    </location>
</feature>
<evidence type="ECO:0000256" key="5">
    <source>
        <dbReference type="ARBA" id="ARBA00022833"/>
    </source>
</evidence>
<evidence type="ECO:0000256" key="9">
    <source>
        <dbReference type="HAMAP-Rule" id="MF_01924"/>
    </source>
</evidence>
<dbReference type="InterPro" id="IPR009045">
    <property type="entry name" value="Zn_M74/Hedgehog-like"/>
</dbReference>
<keyword evidence="4 9" id="KW-0378">Hydrolase</keyword>
<dbReference type="SUPFAM" id="SSF55166">
    <property type="entry name" value="Hedgehog/DD-peptidase"/>
    <property type="match status" value="1"/>
</dbReference>
<keyword evidence="13" id="KW-1185">Reference proteome</keyword>
<evidence type="ECO:0000256" key="1">
    <source>
        <dbReference type="ARBA" id="ARBA00001362"/>
    </source>
</evidence>
<dbReference type="PANTHER" id="PTHR43126">
    <property type="entry name" value="D-ALANYL-D-ALANINE DIPEPTIDASE"/>
    <property type="match status" value="1"/>
</dbReference>
<gene>
    <name evidence="9" type="primary">ddpX</name>
    <name evidence="12" type="ORF">GCM10009092_37750</name>
</gene>
<accession>A0ABN0XQP2</accession>
<keyword evidence="6 9" id="KW-0224">Dipeptidase</keyword>
<comment type="caution">
    <text evidence="12">The sequence shown here is derived from an EMBL/GenBank/DDBJ whole genome shotgun (WGS) entry which is preliminary data.</text>
</comment>
<keyword evidence="8 10" id="KW-0961">Cell wall biogenesis/degradation</keyword>
<dbReference type="CDD" id="cd14817">
    <property type="entry name" value="D-Ala-D-Ala_dipeptidase_VanX"/>
    <property type="match status" value="1"/>
</dbReference>